<gene>
    <name evidence="2" type="ORF">OEZ71_14535</name>
</gene>
<dbReference type="EMBL" id="JAOWKZ010000003">
    <property type="protein sequence ID" value="MCV2873515.1"/>
    <property type="molecule type" value="Genomic_DNA"/>
</dbReference>
<accession>A0ABT2ZQS8</accession>
<comment type="caution">
    <text evidence="2">The sequence shown here is derived from an EMBL/GenBank/DDBJ whole genome shotgun (WGS) entry which is preliminary data.</text>
</comment>
<keyword evidence="1" id="KW-0812">Transmembrane</keyword>
<keyword evidence="1" id="KW-0472">Membrane</keyword>
<proteinExistence type="predicted"/>
<keyword evidence="1" id="KW-1133">Transmembrane helix</keyword>
<reference evidence="2 3" key="1">
    <citation type="submission" date="2022-10" db="EMBL/GenBank/DDBJ databases">
        <title>Defluviimonas sp. nov., isolated from ocean surface sediments.</title>
        <authorList>
            <person name="He W."/>
            <person name="Wang L."/>
            <person name="Zhang D.-F."/>
        </authorList>
    </citation>
    <scope>NUCLEOTIDE SEQUENCE [LARGE SCALE GENOMIC DNA]</scope>
    <source>
        <strain evidence="2 3">WL0050</strain>
    </source>
</reference>
<keyword evidence="3" id="KW-1185">Reference proteome</keyword>
<organism evidence="2 3">
    <name type="scientific">Albidovulum litorale</name>
    <dbReference type="NCBI Taxonomy" id="2984134"/>
    <lineage>
        <taxon>Bacteria</taxon>
        <taxon>Pseudomonadati</taxon>
        <taxon>Pseudomonadota</taxon>
        <taxon>Alphaproteobacteria</taxon>
        <taxon>Rhodobacterales</taxon>
        <taxon>Paracoccaceae</taxon>
        <taxon>Albidovulum</taxon>
    </lineage>
</organism>
<dbReference type="Proteomes" id="UP001652564">
    <property type="component" value="Unassembled WGS sequence"/>
</dbReference>
<sequence>MTALKEYQRLECTGLWRDTPDAQRREVIVAFGDATLVISDARNTRALAHWSLPAIIRLNPGEQPAIFAPGTDAGEALEIEDETMVAAIAKVHALIEARRPHPGRLRTVLLGIVLALVIALGLFWMPRTVIEHTSAALPHVKRQEIGLAALADMTRLTGLACDAPEGRAALARLSTRLLGPGGRIIVLPEGLDATAHLPGGLILVPREAVEDESNPDILAGKILAEDLRRQAGTPMADLLRHAGLRATLRLLTTGDLPGESVAGYGETVLAVTPRPVDLAKLVGRFKAADVSSTAYAYSVDPSGEAVLALIETDPFRTTSAPELLLSDTDWVALQGICDG</sequence>
<evidence type="ECO:0000313" key="2">
    <source>
        <dbReference type="EMBL" id="MCV2873515.1"/>
    </source>
</evidence>
<name>A0ABT2ZQS8_9RHOB</name>
<protein>
    <submittedName>
        <fullName evidence="2">Uncharacterized protein</fullName>
    </submittedName>
</protein>
<evidence type="ECO:0000256" key="1">
    <source>
        <dbReference type="SAM" id="Phobius"/>
    </source>
</evidence>
<dbReference type="RefSeq" id="WP_263740720.1">
    <property type="nucleotide sequence ID" value="NZ_JAOWKZ010000003.1"/>
</dbReference>
<feature type="transmembrane region" description="Helical" evidence="1">
    <location>
        <begin position="107"/>
        <end position="125"/>
    </location>
</feature>
<evidence type="ECO:0000313" key="3">
    <source>
        <dbReference type="Proteomes" id="UP001652564"/>
    </source>
</evidence>